<reference evidence="2 3" key="1">
    <citation type="submission" date="2019-07" db="EMBL/GenBank/DDBJ databases">
        <title>WGS assembly of Gossypium tomentosum.</title>
        <authorList>
            <person name="Chen Z.J."/>
            <person name="Sreedasyam A."/>
            <person name="Ando A."/>
            <person name="Song Q."/>
            <person name="De L."/>
            <person name="Hulse-Kemp A."/>
            <person name="Ding M."/>
            <person name="Ye W."/>
            <person name="Kirkbride R."/>
            <person name="Jenkins J."/>
            <person name="Plott C."/>
            <person name="Lovell J."/>
            <person name="Lin Y.-M."/>
            <person name="Vaughn R."/>
            <person name="Liu B."/>
            <person name="Li W."/>
            <person name="Simpson S."/>
            <person name="Scheffler B."/>
            <person name="Saski C."/>
            <person name="Grover C."/>
            <person name="Hu G."/>
            <person name="Conover J."/>
            <person name="Carlson J."/>
            <person name="Shu S."/>
            <person name="Boston L."/>
            <person name="Williams M."/>
            <person name="Peterson D."/>
            <person name="Mcgee K."/>
            <person name="Jones D."/>
            <person name="Wendel J."/>
            <person name="Stelly D."/>
            <person name="Grimwood J."/>
            <person name="Schmutz J."/>
        </authorList>
    </citation>
    <scope>NUCLEOTIDE SEQUENCE [LARGE SCALE GENOMIC DNA]</scope>
    <source>
        <strain evidence="2">7179.01</strain>
    </source>
</reference>
<dbReference type="InterPro" id="IPR048685">
    <property type="entry name" value="COG3_C"/>
</dbReference>
<gene>
    <name evidence="2" type="ORF">ES332_D05G436500v1</name>
</gene>
<evidence type="ECO:0000259" key="1">
    <source>
        <dbReference type="Pfam" id="PF20671"/>
    </source>
</evidence>
<organism evidence="2 3">
    <name type="scientific">Gossypium tomentosum</name>
    <name type="common">Hawaiian cotton</name>
    <name type="synonym">Gossypium sandvicense</name>
    <dbReference type="NCBI Taxonomy" id="34277"/>
    <lineage>
        <taxon>Eukaryota</taxon>
        <taxon>Viridiplantae</taxon>
        <taxon>Streptophyta</taxon>
        <taxon>Embryophyta</taxon>
        <taxon>Tracheophyta</taxon>
        <taxon>Spermatophyta</taxon>
        <taxon>Magnoliopsida</taxon>
        <taxon>eudicotyledons</taxon>
        <taxon>Gunneridae</taxon>
        <taxon>Pentapetalae</taxon>
        <taxon>rosids</taxon>
        <taxon>malvids</taxon>
        <taxon>Malvales</taxon>
        <taxon>Malvaceae</taxon>
        <taxon>Malvoideae</taxon>
        <taxon>Gossypium</taxon>
    </lineage>
</organism>
<dbReference type="GO" id="GO:0006891">
    <property type="term" value="P:intra-Golgi vesicle-mediated transport"/>
    <property type="evidence" value="ECO:0007669"/>
    <property type="project" value="TreeGrafter"/>
</dbReference>
<name>A0A5D2L6P9_GOSTO</name>
<dbReference type="EMBL" id="CM017627">
    <property type="protein sequence ID" value="TYH74907.1"/>
    <property type="molecule type" value="Genomic_DNA"/>
</dbReference>
<dbReference type="Pfam" id="PF20671">
    <property type="entry name" value="COG3_C"/>
    <property type="match status" value="1"/>
</dbReference>
<evidence type="ECO:0000313" key="2">
    <source>
        <dbReference type="EMBL" id="TYH74907.1"/>
    </source>
</evidence>
<sequence>MVDILKVEVLGEQLSRKSESLAGLRPSLERILADIHERLTFRARTYICDEIANYIPINEDLNYPAKLEHSADVVSETAAWLTYFWRRAKVYGVEDDIAEERLGFWISHSGQTPTSHDAVDEKKRLAMENSSYSSELQKLIEAIKISEVCDLYCCGGADAEKCSLSYLFYEKREKYSGKSGSLAFNF</sequence>
<dbReference type="GO" id="GO:0016020">
    <property type="term" value="C:membrane"/>
    <property type="evidence" value="ECO:0007669"/>
    <property type="project" value="InterPro"/>
</dbReference>
<accession>A0A5D2L6P9</accession>
<dbReference type="GO" id="GO:0005801">
    <property type="term" value="C:cis-Golgi network"/>
    <property type="evidence" value="ECO:0007669"/>
    <property type="project" value="InterPro"/>
</dbReference>
<dbReference type="GO" id="GO:0006886">
    <property type="term" value="P:intracellular protein transport"/>
    <property type="evidence" value="ECO:0007669"/>
    <property type="project" value="InterPro"/>
</dbReference>
<proteinExistence type="predicted"/>
<dbReference type="PANTHER" id="PTHR13302:SF8">
    <property type="entry name" value="CONSERVED OLIGOMERIC GOLGI COMPLEX SUBUNIT 3"/>
    <property type="match status" value="1"/>
</dbReference>
<keyword evidence="3" id="KW-1185">Reference proteome</keyword>
<evidence type="ECO:0000313" key="3">
    <source>
        <dbReference type="Proteomes" id="UP000322667"/>
    </source>
</evidence>
<dbReference type="AlphaFoldDB" id="A0A5D2L6P9"/>
<protein>
    <recommendedName>
        <fullName evidence="1">Conserved oligomeric Golgi complex subunit 3 C-terminal domain-containing protein</fullName>
    </recommendedName>
</protein>
<dbReference type="GO" id="GO:0007030">
    <property type="term" value="P:Golgi organization"/>
    <property type="evidence" value="ECO:0007669"/>
    <property type="project" value="TreeGrafter"/>
</dbReference>
<dbReference type="GO" id="GO:0017119">
    <property type="term" value="C:Golgi transport complex"/>
    <property type="evidence" value="ECO:0007669"/>
    <property type="project" value="TreeGrafter"/>
</dbReference>
<dbReference type="PANTHER" id="PTHR13302">
    <property type="entry name" value="CONSERVED OLIGOMERIC GOLGI COMPLEX COMPONENT 3"/>
    <property type="match status" value="1"/>
</dbReference>
<dbReference type="Proteomes" id="UP000322667">
    <property type="component" value="Chromosome D05"/>
</dbReference>
<dbReference type="InterPro" id="IPR007265">
    <property type="entry name" value="COG_su3"/>
</dbReference>
<feature type="domain" description="Conserved oligomeric Golgi complex subunit 3 C-terminal" evidence="1">
    <location>
        <begin position="2"/>
        <end position="76"/>
    </location>
</feature>